<feature type="domain" description="Helicase-associated" evidence="5">
    <location>
        <begin position="1"/>
        <end position="69"/>
    </location>
</feature>
<dbReference type="STRING" id="590646.G3BBQ1"/>
<reference evidence="6 7" key="1">
    <citation type="journal article" date="2011" name="Proc. Natl. Acad. Sci. U.S.A.">
        <title>Comparative genomics of xylose-fermenting fungi for enhanced biofuel production.</title>
        <authorList>
            <person name="Wohlbach D.J."/>
            <person name="Kuo A."/>
            <person name="Sato T.K."/>
            <person name="Potts K.M."/>
            <person name="Salamov A.A."/>
            <person name="LaButti K.M."/>
            <person name="Sun H."/>
            <person name="Clum A."/>
            <person name="Pangilinan J.L."/>
            <person name="Lindquist E.A."/>
            <person name="Lucas S."/>
            <person name="Lapidus A."/>
            <person name="Jin M."/>
            <person name="Gunawan C."/>
            <person name="Balan V."/>
            <person name="Dale B.E."/>
            <person name="Jeffries T.W."/>
            <person name="Zinkel R."/>
            <person name="Barry K.W."/>
            <person name="Grigoriev I.V."/>
            <person name="Gasch A.P."/>
        </authorList>
    </citation>
    <scope>NUCLEOTIDE SEQUENCE [LARGE SCALE GENOMIC DNA]</scope>
    <source>
        <strain evidence="7">ATCC 10573 / BCRC 21748 / CBS 615 / JCM 9827 / NBRC 10315 / NRRL Y-1498 / VKM Y-70</strain>
    </source>
</reference>
<evidence type="ECO:0000256" key="3">
    <source>
        <dbReference type="ARBA" id="ARBA00022806"/>
    </source>
</evidence>
<dbReference type="Gene3D" id="1.20.120.1080">
    <property type="match status" value="1"/>
</dbReference>
<keyword evidence="1" id="KW-0547">Nucleotide-binding</keyword>
<dbReference type="Pfam" id="PF21010">
    <property type="entry name" value="HA2_C"/>
    <property type="match status" value="1"/>
</dbReference>
<dbReference type="PANTHER" id="PTHR18934">
    <property type="entry name" value="ATP-DEPENDENT RNA HELICASE"/>
    <property type="match status" value="1"/>
</dbReference>
<dbReference type="SUPFAM" id="SSF52540">
    <property type="entry name" value="P-loop containing nucleoside triphosphate hydrolases"/>
    <property type="match status" value="1"/>
</dbReference>
<evidence type="ECO:0000256" key="1">
    <source>
        <dbReference type="ARBA" id="ARBA00022741"/>
    </source>
</evidence>
<protein>
    <submittedName>
        <fullName evidence="6">DUF1605-domain-containing protein</fullName>
    </submittedName>
</protein>
<dbReference type="PANTHER" id="PTHR18934:SF91">
    <property type="entry name" value="PRE-MRNA-SPLICING FACTOR ATP-DEPENDENT RNA HELICASE PRP16"/>
    <property type="match status" value="1"/>
</dbReference>
<dbReference type="eggNOG" id="KOG0924">
    <property type="taxonomic scope" value="Eukaryota"/>
</dbReference>
<evidence type="ECO:0000259" key="5">
    <source>
        <dbReference type="SMART" id="SM00847"/>
    </source>
</evidence>
<evidence type="ECO:0000313" key="7">
    <source>
        <dbReference type="Proteomes" id="UP000000707"/>
    </source>
</evidence>
<dbReference type="AlphaFoldDB" id="G3BBQ1"/>
<dbReference type="Proteomes" id="UP000000707">
    <property type="component" value="Unassembled WGS sequence"/>
</dbReference>
<dbReference type="GO" id="GO:0003723">
    <property type="term" value="F:RNA binding"/>
    <property type="evidence" value="ECO:0007669"/>
    <property type="project" value="TreeGrafter"/>
</dbReference>
<organism evidence="7">
    <name type="scientific">Candida tenuis (strain ATCC 10573 / BCRC 21748 / CBS 615 / JCM 9827 / NBRC 10315 / NRRL Y-1498 / VKM Y-70)</name>
    <name type="common">Yeast</name>
    <name type="synonym">Yamadazyma tenuis</name>
    <dbReference type="NCBI Taxonomy" id="590646"/>
    <lineage>
        <taxon>Eukaryota</taxon>
        <taxon>Fungi</taxon>
        <taxon>Dikarya</taxon>
        <taxon>Ascomycota</taxon>
        <taxon>Saccharomycotina</taxon>
        <taxon>Pichiomycetes</taxon>
        <taxon>Debaryomycetaceae</taxon>
        <taxon>Yamadazyma</taxon>
    </lineage>
</organism>
<dbReference type="InterPro" id="IPR011709">
    <property type="entry name" value="DEAD-box_helicase_OB_fold"/>
</dbReference>
<accession>G3BBQ1</accession>
<dbReference type="GO" id="GO:0016787">
    <property type="term" value="F:hydrolase activity"/>
    <property type="evidence" value="ECO:0007669"/>
    <property type="project" value="UniProtKB-KW"/>
</dbReference>
<dbReference type="GO" id="GO:0005524">
    <property type="term" value="F:ATP binding"/>
    <property type="evidence" value="ECO:0007669"/>
    <property type="project" value="UniProtKB-KW"/>
</dbReference>
<dbReference type="OrthoDB" id="10253254at2759"/>
<dbReference type="InterPro" id="IPR027417">
    <property type="entry name" value="P-loop_NTPase"/>
</dbReference>
<dbReference type="SMART" id="SM00847">
    <property type="entry name" value="HA2"/>
    <property type="match status" value="1"/>
</dbReference>
<dbReference type="EMBL" id="GL996527">
    <property type="protein sequence ID" value="EGV62207.1"/>
    <property type="molecule type" value="Genomic_DNA"/>
</dbReference>
<keyword evidence="3" id="KW-0347">Helicase</keyword>
<evidence type="ECO:0000256" key="2">
    <source>
        <dbReference type="ARBA" id="ARBA00022801"/>
    </source>
</evidence>
<evidence type="ECO:0000313" key="6">
    <source>
        <dbReference type="EMBL" id="EGV62207.1"/>
    </source>
</evidence>
<proteinExistence type="predicted"/>
<dbReference type="Pfam" id="PF07717">
    <property type="entry name" value="OB_NTP_bind"/>
    <property type="match status" value="1"/>
</dbReference>
<dbReference type="InterPro" id="IPR007502">
    <property type="entry name" value="Helicase-assoc_dom"/>
</dbReference>
<evidence type="ECO:0000256" key="4">
    <source>
        <dbReference type="ARBA" id="ARBA00022840"/>
    </source>
</evidence>
<dbReference type="GO" id="GO:0034458">
    <property type="term" value="F:3'-5' RNA helicase activity"/>
    <property type="evidence" value="ECO:0007669"/>
    <property type="project" value="TreeGrafter"/>
</dbReference>
<name>G3BBQ1_CANTC</name>
<keyword evidence="2" id="KW-0378">Hydrolase</keyword>
<sequence length="285" mass="32674">MSNFPMEPSLSKLIILASSSQFKCSLEILIIVSMLSVPNIFYRPKERVNEADSAREKFVVGESDHLTLLNVYQQWEVQLRKPSTNMGKLMAWSNRNFLNNKSLLRAREIKNQLVLIMKKMKLPITKAQDDETVKKCLCACFFNSAARLSKLNLTNTNSIEYVNLRHSFMKMYLHPTSCLNNSANVPPSFVIYHELILTAKEYMSCVTAVDPLWLLEFGYIFYGVSKHDQKKFLSFDIGFDLIDKGLFAAGLEADKKRFGEKKAAAKQPVSYKETKVSRFKTRRGI</sequence>
<gene>
    <name evidence="6" type="ORF">CANTEDRAFT_115671</name>
</gene>
<dbReference type="HOGENOM" id="CLU_976587_0_0_1"/>
<keyword evidence="4" id="KW-0067">ATP-binding</keyword>
<keyword evidence="7" id="KW-1185">Reference proteome</keyword>